<dbReference type="InterPro" id="IPR050400">
    <property type="entry name" value="Bact_Cytoskel_RodZ"/>
</dbReference>
<feature type="transmembrane region" description="Helical" evidence="2">
    <location>
        <begin position="112"/>
        <end position="133"/>
    </location>
</feature>
<dbReference type="PANTHER" id="PTHR34475:SF1">
    <property type="entry name" value="CYTOSKELETON PROTEIN RODZ"/>
    <property type="match status" value="1"/>
</dbReference>
<dbReference type="OrthoDB" id="9790252at2"/>
<dbReference type="InterPro" id="IPR010982">
    <property type="entry name" value="Lambda_DNA-bd_dom_sf"/>
</dbReference>
<protein>
    <submittedName>
        <fullName evidence="4">Cytoskeleton protein RodZ</fullName>
    </submittedName>
</protein>
<sequence>MLQETDNTPLTDTLSLGQQFKQAREVLNLSVEEVAEKTLLKKSHIESFENDIFILKRVPPAFVKGYVRNYLRFLRLPEEWIHSVQYGEVIVPKKAKPITPIKISNVRSQTRWLKWLSSLVLLVALGMTLTWWWQEYQKDQQSRDQLVRTQEYNMVDLDNSVNILDSNILVNNSNGDSSVNNTIDSDTAAPSANTNEVSPVAPSLSVPLDASQNVQEEKTPQTETSRSEDIPQQSTTAEPTMDTVDTQKAVITDELRIEITQGQSWISVKDTKNKRLAEKLYNAGDVLSFNDYEQYQLIIGAPINVRIYYQGQDVPLQIDGRVARFKLPLAK</sequence>
<proteinExistence type="predicted"/>
<dbReference type="AlphaFoldDB" id="A0A4R2NC11"/>
<dbReference type="Pfam" id="PF13464">
    <property type="entry name" value="RodZ_C"/>
    <property type="match status" value="1"/>
</dbReference>
<keyword evidence="5" id="KW-1185">Reference proteome</keyword>
<gene>
    <name evidence="4" type="ORF">EV693_102268</name>
</gene>
<keyword evidence="2" id="KW-0812">Transmembrane</keyword>
<evidence type="ECO:0000259" key="3">
    <source>
        <dbReference type="Pfam" id="PF13464"/>
    </source>
</evidence>
<dbReference type="CDD" id="cd00093">
    <property type="entry name" value="HTH_XRE"/>
    <property type="match status" value="1"/>
</dbReference>
<feature type="compositionally biased region" description="Polar residues" evidence="1">
    <location>
        <begin position="230"/>
        <end position="244"/>
    </location>
</feature>
<feature type="compositionally biased region" description="Polar residues" evidence="1">
    <location>
        <begin position="182"/>
        <end position="197"/>
    </location>
</feature>
<reference evidence="4 5" key="1">
    <citation type="submission" date="2019-03" db="EMBL/GenBank/DDBJ databases">
        <title>Genomic Encyclopedia of Type Strains, Phase IV (KMG-IV): sequencing the most valuable type-strain genomes for metagenomic binning, comparative biology and taxonomic classification.</title>
        <authorList>
            <person name="Goeker M."/>
        </authorList>
    </citation>
    <scope>NUCLEOTIDE SEQUENCE [LARGE SCALE GENOMIC DNA]</scope>
    <source>
        <strain evidence="4 5">DSM 16380</strain>
    </source>
</reference>
<accession>A0A4R2NC11</accession>
<feature type="region of interest" description="Disordered" evidence="1">
    <location>
        <begin position="174"/>
        <end position="244"/>
    </location>
</feature>
<comment type="caution">
    <text evidence="4">The sequence shown here is derived from an EMBL/GenBank/DDBJ whole genome shotgun (WGS) entry which is preliminary data.</text>
</comment>
<dbReference type="Pfam" id="PF13413">
    <property type="entry name" value="HTH_25"/>
    <property type="match status" value="1"/>
</dbReference>
<dbReference type="InterPro" id="IPR001387">
    <property type="entry name" value="Cro/C1-type_HTH"/>
</dbReference>
<keyword evidence="2" id="KW-1133">Transmembrane helix</keyword>
<dbReference type="Gene3D" id="1.10.260.40">
    <property type="entry name" value="lambda repressor-like DNA-binding domains"/>
    <property type="match status" value="1"/>
</dbReference>
<dbReference type="GO" id="GO:0003677">
    <property type="term" value="F:DNA binding"/>
    <property type="evidence" value="ECO:0007669"/>
    <property type="project" value="InterPro"/>
</dbReference>
<feature type="compositionally biased region" description="Basic and acidic residues" evidence="1">
    <location>
        <begin position="215"/>
        <end position="229"/>
    </location>
</feature>
<dbReference type="InterPro" id="IPR025194">
    <property type="entry name" value="RodZ-like_C"/>
</dbReference>
<dbReference type="RefSeq" id="WP_132500827.1">
    <property type="nucleotide sequence ID" value="NZ_LVXA01000001.1"/>
</dbReference>
<evidence type="ECO:0000313" key="4">
    <source>
        <dbReference type="EMBL" id="TCP18588.1"/>
    </source>
</evidence>
<dbReference type="EMBL" id="SLXJ01000002">
    <property type="protein sequence ID" value="TCP18588.1"/>
    <property type="molecule type" value="Genomic_DNA"/>
</dbReference>
<name>A0A4R2NC11_9PAST</name>
<dbReference type="PANTHER" id="PTHR34475">
    <property type="match status" value="1"/>
</dbReference>
<dbReference type="Proteomes" id="UP000295537">
    <property type="component" value="Unassembled WGS sequence"/>
</dbReference>
<evidence type="ECO:0000256" key="1">
    <source>
        <dbReference type="SAM" id="MobiDB-lite"/>
    </source>
</evidence>
<evidence type="ECO:0000313" key="5">
    <source>
        <dbReference type="Proteomes" id="UP000295537"/>
    </source>
</evidence>
<evidence type="ECO:0000256" key="2">
    <source>
        <dbReference type="SAM" id="Phobius"/>
    </source>
</evidence>
<keyword evidence="2" id="KW-0472">Membrane</keyword>
<organism evidence="4 5">
    <name type="scientific">Nicoletella semolina</name>
    <dbReference type="NCBI Taxonomy" id="271160"/>
    <lineage>
        <taxon>Bacteria</taxon>
        <taxon>Pseudomonadati</taxon>
        <taxon>Pseudomonadota</taxon>
        <taxon>Gammaproteobacteria</taxon>
        <taxon>Pasteurellales</taxon>
        <taxon>Pasteurellaceae</taxon>
        <taxon>Nicoletella</taxon>
    </lineage>
</organism>
<feature type="domain" description="Cytoskeleton protein RodZ-like C-terminal" evidence="3">
    <location>
        <begin position="261"/>
        <end position="326"/>
    </location>
</feature>